<accession>A0ABQ5JRQ6</accession>
<proteinExistence type="predicted"/>
<evidence type="ECO:0000256" key="1">
    <source>
        <dbReference type="SAM" id="MobiDB-lite"/>
    </source>
</evidence>
<feature type="signal peptide" evidence="2">
    <location>
        <begin position="1"/>
        <end position="24"/>
    </location>
</feature>
<dbReference type="PROSITE" id="PS51257">
    <property type="entry name" value="PROKAR_LIPOPROTEIN"/>
    <property type="match status" value="1"/>
</dbReference>
<organism evidence="3 4">
    <name type="scientific">Furfurilactobacillus curtus</name>
    <dbReference type="NCBI Taxonomy" id="1746200"/>
    <lineage>
        <taxon>Bacteria</taxon>
        <taxon>Bacillati</taxon>
        <taxon>Bacillota</taxon>
        <taxon>Bacilli</taxon>
        <taxon>Lactobacillales</taxon>
        <taxon>Lactobacillaceae</taxon>
        <taxon>Furfurilactobacillus</taxon>
    </lineage>
</organism>
<feature type="chain" id="PRO_5046063339" description="Lipoprotein" evidence="2">
    <location>
        <begin position="25"/>
        <end position="173"/>
    </location>
</feature>
<evidence type="ECO:0000256" key="2">
    <source>
        <dbReference type="SAM" id="SignalP"/>
    </source>
</evidence>
<name>A0ABQ5JRQ6_9LACO</name>
<keyword evidence="2" id="KW-0732">Signal</keyword>
<evidence type="ECO:0000313" key="4">
    <source>
        <dbReference type="Proteomes" id="UP001628078"/>
    </source>
</evidence>
<reference evidence="3 4" key="1">
    <citation type="submission" date="2022-03" db="EMBL/GenBank/DDBJ databases">
        <title>Draft genome sequence of Furfurilactobacillus curtus JCM 31185.</title>
        <authorList>
            <person name="Suzuki S."/>
            <person name="Endo A."/>
            <person name="Kajikawa A."/>
        </authorList>
    </citation>
    <scope>NUCLEOTIDE SEQUENCE [LARGE SCALE GENOMIC DNA]</scope>
    <source>
        <strain evidence="3 4">JCM 31185</strain>
    </source>
</reference>
<protein>
    <recommendedName>
        <fullName evidence="5">Lipoprotein</fullName>
    </recommendedName>
</protein>
<keyword evidence="4" id="KW-1185">Reference proteome</keyword>
<comment type="caution">
    <text evidence="3">The sequence shown here is derived from an EMBL/GenBank/DDBJ whole genome shotgun (WGS) entry which is preliminary data.</text>
</comment>
<dbReference type="Proteomes" id="UP001628078">
    <property type="component" value="Unassembled WGS sequence"/>
</dbReference>
<evidence type="ECO:0000313" key="3">
    <source>
        <dbReference type="EMBL" id="GKT06319.1"/>
    </source>
</evidence>
<feature type="compositionally biased region" description="Low complexity" evidence="1">
    <location>
        <begin position="26"/>
        <end position="91"/>
    </location>
</feature>
<gene>
    <name evidence="3" type="ORF">JCM31185_16060</name>
</gene>
<sequence length="173" mass="17674">MKKFIMLGMSALMVLGLAGCRSGAEQSKTSTSSQSQTSQSSKKMNATSSFSSSSQSATSASGSTSSTVASSTSDSSSTTTSAKTPAAATSTAKVAVSDQTTALNALIAQYGTNQGDTVYQFLGASTIDGQMAYNFDGFSQAAMQQGQRGQTGAFFVFADGHIVNTFENPNAIQ</sequence>
<dbReference type="EMBL" id="BQXO01000005">
    <property type="protein sequence ID" value="GKT06319.1"/>
    <property type="molecule type" value="Genomic_DNA"/>
</dbReference>
<evidence type="ECO:0008006" key="5">
    <source>
        <dbReference type="Google" id="ProtNLM"/>
    </source>
</evidence>
<dbReference type="RefSeq" id="WP_407884364.1">
    <property type="nucleotide sequence ID" value="NZ_BQXO01000005.1"/>
</dbReference>
<feature type="region of interest" description="Disordered" evidence="1">
    <location>
        <begin position="23"/>
        <end position="91"/>
    </location>
</feature>